<evidence type="ECO:0000256" key="1">
    <source>
        <dbReference type="SAM" id="Phobius"/>
    </source>
</evidence>
<keyword evidence="1" id="KW-1133">Transmembrane helix</keyword>
<evidence type="ECO:0000313" key="2">
    <source>
        <dbReference type="EMBL" id="RIB26293.1"/>
    </source>
</evidence>
<dbReference type="Proteomes" id="UP000266673">
    <property type="component" value="Unassembled WGS sequence"/>
</dbReference>
<dbReference type="AlphaFoldDB" id="A0A397W1Y5"/>
<organism evidence="2 3">
    <name type="scientific">Gigaspora rosea</name>
    <dbReference type="NCBI Taxonomy" id="44941"/>
    <lineage>
        <taxon>Eukaryota</taxon>
        <taxon>Fungi</taxon>
        <taxon>Fungi incertae sedis</taxon>
        <taxon>Mucoromycota</taxon>
        <taxon>Glomeromycotina</taxon>
        <taxon>Glomeromycetes</taxon>
        <taxon>Diversisporales</taxon>
        <taxon>Gigasporaceae</taxon>
        <taxon>Gigaspora</taxon>
    </lineage>
</organism>
<comment type="caution">
    <text evidence="2">The sequence shown here is derived from an EMBL/GenBank/DDBJ whole genome shotgun (WGS) entry which is preliminary data.</text>
</comment>
<keyword evidence="1" id="KW-0812">Transmembrane</keyword>
<dbReference type="EMBL" id="QKWP01000140">
    <property type="protein sequence ID" value="RIB26293.1"/>
    <property type="molecule type" value="Genomic_DNA"/>
</dbReference>
<keyword evidence="3" id="KW-1185">Reference proteome</keyword>
<evidence type="ECO:0000313" key="3">
    <source>
        <dbReference type="Proteomes" id="UP000266673"/>
    </source>
</evidence>
<proteinExistence type="predicted"/>
<sequence>MYSPIVLDKTSQRQLEILAAYDFQIFIVVGCFTSINSISILNAISLIIHELNAAKKNAHYDAWQILTLYI</sequence>
<feature type="transmembrane region" description="Helical" evidence="1">
    <location>
        <begin position="23"/>
        <end position="48"/>
    </location>
</feature>
<keyword evidence="1" id="KW-0472">Membrane</keyword>
<reference evidence="2 3" key="1">
    <citation type="submission" date="2018-06" db="EMBL/GenBank/DDBJ databases">
        <title>Comparative genomics reveals the genomic features of Rhizophagus irregularis, R. cerebriforme, R. diaphanum and Gigaspora rosea, and their symbiotic lifestyle signature.</title>
        <authorList>
            <person name="Morin E."/>
            <person name="San Clemente H."/>
            <person name="Chen E.C.H."/>
            <person name="De La Providencia I."/>
            <person name="Hainaut M."/>
            <person name="Kuo A."/>
            <person name="Kohler A."/>
            <person name="Murat C."/>
            <person name="Tang N."/>
            <person name="Roy S."/>
            <person name="Loubradou J."/>
            <person name="Henrissat B."/>
            <person name="Grigoriev I.V."/>
            <person name="Corradi N."/>
            <person name="Roux C."/>
            <person name="Martin F.M."/>
        </authorList>
    </citation>
    <scope>NUCLEOTIDE SEQUENCE [LARGE SCALE GENOMIC DNA]</scope>
    <source>
        <strain evidence="2 3">DAOM 194757</strain>
    </source>
</reference>
<protein>
    <submittedName>
        <fullName evidence="2">Uncharacterized protein</fullName>
    </submittedName>
</protein>
<gene>
    <name evidence="2" type="ORF">C2G38_2163677</name>
</gene>
<accession>A0A397W1Y5</accession>
<name>A0A397W1Y5_9GLOM</name>